<dbReference type="Pfam" id="PF13618">
    <property type="entry name" value="Gluconate_2-dh3"/>
    <property type="match status" value="1"/>
</dbReference>
<keyword evidence="2" id="KW-1185">Reference proteome</keyword>
<gene>
    <name evidence="1" type="ORF">DFH01_26820</name>
</gene>
<organism evidence="1 2">
    <name type="scientific">Falsiroseomonas bella</name>
    <dbReference type="NCBI Taxonomy" id="2184016"/>
    <lineage>
        <taxon>Bacteria</taxon>
        <taxon>Pseudomonadati</taxon>
        <taxon>Pseudomonadota</taxon>
        <taxon>Alphaproteobacteria</taxon>
        <taxon>Acetobacterales</taxon>
        <taxon>Roseomonadaceae</taxon>
        <taxon>Falsiroseomonas</taxon>
    </lineage>
</organism>
<accession>A0A317F8G1</accession>
<evidence type="ECO:0000313" key="1">
    <source>
        <dbReference type="EMBL" id="PWS34239.1"/>
    </source>
</evidence>
<name>A0A317F8G1_9PROT</name>
<dbReference type="InterPro" id="IPR027056">
    <property type="entry name" value="Gluconate_2DH_su3"/>
</dbReference>
<evidence type="ECO:0000313" key="2">
    <source>
        <dbReference type="Proteomes" id="UP000245765"/>
    </source>
</evidence>
<dbReference type="Proteomes" id="UP000245765">
    <property type="component" value="Unassembled WGS sequence"/>
</dbReference>
<dbReference type="InterPro" id="IPR006311">
    <property type="entry name" value="TAT_signal"/>
</dbReference>
<dbReference type="OrthoDB" id="8400810at2"/>
<proteinExistence type="predicted"/>
<dbReference type="EMBL" id="QGNA01000008">
    <property type="protein sequence ID" value="PWS34239.1"/>
    <property type="molecule type" value="Genomic_DNA"/>
</dbReference>
<dbReference type="PROSITE" id="PS51318">
    <property type="entry name" value="TAT"/>
    <property type="match status" value="1"/>
</dbReference>
<dbReference type="AlphaFoldDB" id="A0A317F8G1"/>
<sequence>MSKDPGLQRRVFLKGAAAGGAAASTIGAAAPAAAQSATPPPSAAPPPQAAAAPGYMVLRPEEAAFVEALVDTMIPADELSPKGTDIGINVFIDRALASGWGKGDRLYLQGPWKEGTPQQGYQLSLTPAQLWRAGIEATNAHCEKAHGKAFDQLDAAQRNAVLTDLDRGRVTFDNGLSARAFWSMAYQNVMEGMFSDPIYGGNQGKAGWKLVGFPGVIENNRGRVVSSRDKRFEADPVSIADMS</sequence>
<dbReference type="RefSeq" id="WP_109873608.1">
    <property type="nucleotide sequence ID" value="NZ_QGNA01000008.1"/>
</dbReference>
<comment type="caution">
    <text evidence="1">The sequence shown here is derived from an EMBL/GenBank/DDBJ whole genome shotgun (WGS) entry which is preliminary data.</text>
</comment>
<protein>
    <recommendedName>
        <fullName evidence="3">Gluconate 2-dehydrogenase</fullName>
    </recommendedName>
</protein>
<reference evidence="2" key="1">
    <citation type="submission" date="2018-05" db="EMBL/GenBank/DDBJ databases">
        <authorList>
            <person name="Du Z."/>
            <person name="Wang X."/>
        </authorList>
    </citation>
    <scope>NUCLEOTIDE SEQUENCE [LARGE SCALE GENOMIC DNA]</scope>
    <source>
        <strain evidence="2">CQN31</strain>
    </source>
</reference>
<evidence type="ECO:0008006" key="3">
    <source>
        <dbReference type="Google" id="ProtNLM"/>
    </source>
</evidence>